<proteinExistence type="predicted"/>
<feature type="domain" description="Mammalian cell entry C-terminal" evidence="3">
    <location>
        <begin position="119"/>
        <end position="333"/>
    </location>
</feature>
<organism evidence="4 5">
    <name type="scientific">Mycolicibacterium thermoresistibile</name>
    <name type="common">Mycobacterium thermoresistibile</name>
    <dbReference type="NCBI Taxonomy" id="1797"/>
    <lineage>
        <taxon>Bacteria</taxon>
        <taxon>Bacillati</taxon>
        <taxon>Actinomycetota</taxon>
        <taxon>Actinomycetes</taxon>
        <taxon>Mycobacteriales</taxon>
        <taxon>Mycobacteriaceae</taxon>
        <taxon>Mycolicibacterium</taxon>
    </lineage>
</organism>
<keyword evidence="1" id="KW-1133">Transmembrane helix</keyword>
<dbReference type="OMA" id="DEQHNLD"/>
<dbReference type="GO" id="GO:0005576">
    <property type="term" value="C:extracellular region"/>
    <property type="evidence" value="ECO:0007669"/>
    <property type="project" value="TreeGrafter"/>
</dbReference>
<reference evidence="4 5" key="1">
    <citation type="journal article" date="2016" name="Genome Announc.">
        <title>Draft Genome Sequences of Five Rapidly Growing Mycobacterium Species, M. thermoresistibile, M. fortuitum subsp. acetamidolyticum, M. canariasense, M. brisbanense, and M. novocastrense.</title>
        <authorList>
            <person name="Katahira K."/>
            <person name="Ogura Y."/>
            <person name="Gotoh Y."/>
            <person name="Hayashi T."/>
        </authorList>
    </citation>
    <scope>NUCLEOTIDE SEQUENCE [LARGE SCALE GENOMIC DNA]</scope>
    <source>
        <strain evidence="4 5">JCM6362</strain>
    </source>
</reference>
<dbReference type="STRING" id="1797.RMCT_0969"/>
<dbReference type="InterPro" id="IPR024516">
    <property type="entry name" value="Mce_C"/>
</dbReference>
<evidence type="ECO:0000313" key="5">
    <source>
        <dbReference type="Proteomes" id="UP000069654"/>
    </source>
</evidence>
<dbReference type="AlphaFoldDB" id="A0A100XCH8"/>
<dbReference type="PANTHER" id="PTHR33371">
    <property type="entry name" value="INTERMEMBRANE PHOSPHOLIPID TRANSPORT SYSTEM BINDING PROTEIN MLAD-RELATED"/>
    <property type="match status" value="1"/>
</dbReference>
<accession>A0A100XCH8</accession>
<dbReference type="NCBIfam" id="TIGR00996">
    <property type="entry name" value="Mtu_fam_mce"/>
    <property type="match status" value="1"/>
</dbReference>
<evidence type="ECO:0000256" key="1">
    <source>
        <dbReference type="SAM" id="Phobius"/>
    </source>
</evidence>
<dbReference type="Pfam" id="PF02470">
    <property type="entry name" value="MlaD"/>
    <property type="match status" value="1"/>
</dbReference>
<sequence>MSRSYARPLAGLATVVVIGLIIAVAIGLFQGSFRKSVPVTVIAERAGLVMNPDAKVKMRGVQVGQVDRIENRPDGTAVLHLAMDPSQLHLIPKNVIADIASTTVFGAKSVQLTMPPEPSAERLQPGQVLRGDHVMIEINTIFQQLVDVLDHIDPVKLNETLGAIASAFSGRGEQFGQTLTDFEALLARLEPSLPAFSRDLELSAQVSAAYADAAPNLLRTMQNSITLSDGIVDEQDNLDAFLVSAIGLADVGNDVLGGNREAFSEVLELLVPTTNLLNEYAPAINCSLLGMEYVMNQPPLMDPGVLVNVAFTLGIDRYRYPSNLPKVGAKGGPHCMGLPFIGFGNRSKYLVTDVNANPWQYGNQGIVLNSDGLKQLLFGPLDGPPRNTAQIGQPG</sequence>
<comment type="caution">
    <text evidence="4">The sequence shown here is derived from an EMBL/GenBank/DDBJ whole genome shotgun (WGS) entry which is preliminary data.</text>
</comment>
<protein>
    <submittedName>
        <fullName evidence="4">Virulence factor Mce family protein</fullName>
    </submittedName>
</protein>
<dbReference type="InterPro" id="IPR005693">
    <property type="entry name" value="Mce"/>
</dbReference>
<name>A0A100XCH8_MYCTH</name>
<evidence type="ECO:0000313" key="4">
    <source>
        <dbReference type="EMBL" id="GAT13998.1"/>
    </source>
</evidence>
<dbReference type="EMBL" id="BCTB01000004">
    <property type="protein sequence ID" value="GAT13998.1"/>
    <property type="molecule type" value="Genomic_DNA"/>
</dbReference>
<evidence type="ECO:0000259" key="2">
    <source>
        <dbReference type="Pfam" id="PF02470"/>
    </source>
</evidence>
<dbReference type="GO" id="GO:0051701">
    <property type="term" value="P:biological process involved in interaction with host"/>
    <property type="evidence" value="ECO:0007669"/>
    <property type="project" value="TreeGrafter"/>
</dbReference>
<evidence type="ECO:0000259" key="3">
    <source>
        <dbReference type="Pfam" id="PF11887"/>
    </source>
</evidence>
<feature type="transmembrane region" description="Helical" evidence="1">
    <location>
        <begin position="9"/>
        <end position="29"/>
    </location>
</feature>
<dbReference type="Pfam" id="PF11887">
    <property type="entry name" value="Mce4_CUP1"/>
    <property type="match status" value="1"/>
</dbReference>
<keyword evidence="1" id="KW-0812">Transmembrane</keyword>
<feature type="domain" description="Mce/MlaD" evidence="2">
    <location>
        <begin position="36"/>
        <end position="114"/>
    </location>
</feature>
<gene>
    <name evidence="4" type="ORF">RMCT_0969</name>
</gene>
<keyword evidence="1" id="KW-0472">Membrane</keyword>
<dbReference type="PANTHER" id="PTHR33371:SF19">
    <property type="entry name" value="MCE-FAMILY PROTEIN MCE4A"/>
    <property type="match status" value="1"/>
</dbReference>
<dbReference type="Proteomes" id="UP000069654">
    <property type="component" value="Unassembled WGS sequence"/>
</dbReference>
<dbReference type="RefSeq" id="WP_003927058.1">
    <property type="nucleotide sequence ID" value="NZ_BCTB01000004.1"/>
</dbReference>
<reference evidence="5" key="2">
    <citation type="submission" date="2016-02" db="EMBL/GenBank/DDBJ databases">
        <title>Draft genome sequence of five rapidly growing Mycobacterium species.</title>
        <authorList>
            <person name="Katahira K."/>
            <person name="Gotou Y."/>
            <person name="Iida K."/>
            <person name="Ogura Y."/>
            <person name="Hayashi T."/>
        </authorList>
    </citation>
    <scope>NUCLEOTIDE SEQUENCE [LARGE SCALE GENOMIC DNA]</scope>
    <source>
        <strain evidence="5">JCM6362</strain>
    </source>
</reference>
<dbReference type="InterPro" id="IPR052336">
    <property type="entry name" value="MlaD_Phospholipid_Transporter"/>
</dbReference>
<dbReference type="InterPro" id="IPR003399">
    <property type="entry name" value="Mce/MlaD"/>
</dbReference>
<dbReference type="OrthoDB" id="3460188at2"/>